<organism evidence="3 4">
    <name type="scientific">Prorocentrum cordatum</name>
    <dbReference type="NCBI Taxonomy" id="2364126"/>
    <lineage>
        <taxon>Eukaryota</taxon>
        <taxon>Sar</taxon>
        <taxon>Alveolata</taxon>
        <taxon>Dinophyceae</taxon>
        <taxon>Prorocentrales</taxon>
        <taxon>Prorocentraceae</taxon>
        <taxon>Prorocentrum</taxon>
    </lineage>
</organism>
<comment type="caution">
    <text evidence="3">The sequence shown here is derived from an EMBL/GenBank/DDBJ whole genome shotgun (WGS) entry which is preliminary data.</text>
</comment>
<evidence type="ECO:0000256" key="1">
    <source>
        <dbReference type="SAM" id="MobiDB-lite"/>
    </source>
</evidence>
<feature type="compositionally biased region" description="Basic and acidic residues" evidence="1">
    <location>
        <begin position="183"/>
        <end position="205"/>
    </location>
</feature>
<proteinExistence type="predicted"/>
<keyword evidence="4" id="KW-1185">Reference proteome</keyword>
<feature type="compositionally biased region" description="Basic residues" evidence="1">
    <location>
        <begin position="147"/>
        <end position="166"/>
    </location>
</feature>
<dbReference type="EMBL" id="CAUYUJ010020270">
    <property type="protein sequence ID" value="CAK0897019.1"/>
    <property type="molecule type" value="Genomic_DNA"/>
</dbReference>
<accession>A0ABN9XGG1</accession>
<feature type="region of interest" description="Disordered" evidence="1">
    <location>
        <begin position="147"/>
        <end position="225"/>
    </location>
</feature>
<feature type="compositionally biased region" description="Basic and acidic residues" evidence="1">
    <location>
        <begin position="216"/>
        <end position="225"/>
    </location>
</feature>
<sequence>MGAPAAPEVSEVLEALEATLPEDAPAGHEAWQKVKFTDKRAGPYSYFYFGSQRFQTTLKSCLTEQALLRVTRACYVKFSEGQPKERVIEFRDQVYDRIKGIPPEKRRRLLEATGAALAAPPAAGAEESKTYATAEGARIADAIASVRRRSANAKASERRRRKRQKQERRLAAGFAVDGAGAERGVDDEPERVAKAKAKDKAKGEGEPGGGSAQPAGREDAPEGHEAWSKVRFAPSTNSVKLNLGTLKLNLAFQTTVIACGGSRDEAERVARLCWVKFAEGASRDEVVAYRQALYDALAQGARAGAAPARAAAGAGAHAGDEVADLEAAKRDLKAQGRLEGSLLVEGRSAERKNASINGLYARRAADQDGHGAYEKVGADAAARPRFLYYCREKSRWKIDCNIRAKRAASRT</sequence>
<dbReference type="InterPro" id="IPR004827">
    <property type="entry name" value="bZIP"/>
</dbReference>
<reference evidence="3" key="1">
    <citation type="submission" date="2023-10" db="EMBL/GenBank/DDBJ databases">
        <authorList>
            <person name="Chen Y."/>
            <person name="Shah S."/>
            <person name="Dougan E. K."/>
            <person name="Thang M."/>
            <person name="Chan C."/>
        </authorList>
    </citation>
    <scope>NUCLEOTIDE SEQUENCE [LARGE SCALE GENOMIC DNA]</scope>
</reference>
<evidence type="ECO:0000313" key="4">
    <source>
        <dbReference type="Proteomes" id="UP001189429"/>
    </source>
</evidence>
<feature type="domain" description="BZIP" evidence="2">
    <location>
        <begin position="147"/>
        <end position="162"/>
    </location>
</feature>
<evidence type="ECO:0000313" key="3">
    <source>
        <dbReference type="EMBL" id="CAK0897019.1"/>
    </source>
</evidence>
<dbReference type="PROSITE" id="PS00036">
    <property type="entry name" value="BZIP_BASIC"/>
    <property type="match status" value="1"/>
</dbReference>
<gene>
    <name evidence="3" type="ORF">PCOR1329_LOCUS75317</name>
</gene>
<name>A0ABN9XGG1_9DINO</name>
<evidence type="ECO:0000259" key="2">
    <source>
        <dbReference type="PROSITE" id="PS00036"/>
    </source>
</evidence>
<dbReference type="Proteomes" id="UP001189429">
    <property type="component" value="Unassembled WGS sequence"/>
</dbReference>
<protein>
    <recommendedName>
        <fullName evidence="2">BZIP domain-containing protein</fullName>
    </recommendedName>
</protein>